<keyword evidence="2" id="KW-1185">Reference proteome</keyword>
<evidence type="ECO:0000313" key="2">
    <source>
        <dbReference type="Proteomes" id="UP000887013"/>
    </source>
</evidence>
<reference evidence="1" key="1">
    <citation type="submission" date="2020-08" db="EMBL/GenBank/DDBJ databases">
        <title>Multicomponent nature underlies the extraordinary mechanical properties of spider dragline silk.</title>
        <authorList>
            <person name="Kono N."/>
            <person name="Nakamura H."/>
            <person name="Mori M."/>
            <person name="Yoshida Y."/>
            <person name="Ohtoshi R."/>
            <person name="Malay A.D."/>
            <person name="Moran D.A.P."/>
            <person name="Tomita M."/>
            <person name="Numata K."/>
            <person name="Arakawa K."/>
        </authorList>
    </citation>
    <scope>NUCLEOTIDE SEQUENCE</scope>
</reference>
<comment type="caution">
    <text evidence="1">The sequence shown here is derived from an EMBL/GenBank/DDBJ whole genome shotgun (WGS) entry which is preliminary data.</text>
</comment>
<accession>A0A8X6N1U0</accession>
<dbReference type="AlphaFoldDB" id="A0A8X6N1U0"/>
<protein>
    <submittedName>
        <fullName evidence="1">Uncharacterized protein</fullName>
    </submittedName>
</protein>
<dbReference type="EMBL" id="BMAW01053039">
    <property type="protein sequence ID" value="GFS88939.1"/>
    <property type="molecule type" value="Genomic_DNA"/>
</dbReference>
<gene>
    <name evidence="1" type="ORF">NPIL_23471</name>
</gene>
<sequence>MQYVTQSIEPESKTELVLLSDIAAFENYNKNQMKSRFGPEYLLVLIHVRDKPRLFIENATTNRAIVDRSRLHDKVNSKVFNLSALDNLDITEQKCWGGHLRCNKL</sequence>
<proteinExistence type="predicted"/>
<name>A0A8X6N1U0_NEPPI</name>
<dbReference type="Proteomes" id="UP000887013">
    <property type="component" value="Unassembled WGS sequence"/>
</dbReference>
<evidence type="ECO:0000313" key="1">
    <source>
        <dbReference type="EMBL" id="GFS88939.1"/>
    </source>
</evidence>
<organism evidence="1 2">
    <name type="scientific">Nephila pilipes</name>
    <name type="common">Giant wood spider</name>
    <name type="synonym">Nephila maculata</name>
    <dbReference type="NCBI Taxonomy" id="299642"/>
    <lineage>
        <taxon>Eukaryota</taxon>
        <taxon>Metazoa</taxon>
        <taxon>Ecdysozoa</taxon>
        <taxon>Arthropoda</taxon>
        <taxon>Chelicerata</taxon>
        <taxon>Arachnida</taxon>
        <taxon>Araneae</taxon>
        <taxon>Araneomorphae</taxon>
        <taxon>Entelegynae</taxon>
        <taxon>Araneoidea</taxon>
        <taxon>Nephilidae</taxon>
        <taxon>Nephila</taxon>
    </lineage>
</organism>